<feature type="transmembrane region" description="Helical" evidence="7">
    <location>
        <begin position="73"/>
        <end position="100"/>
    </location>
</feature>
<dbReference type="GO" id="GO:0055085">
    <property type="term" value="P:transmembrane transport"/>
    <property type="evidence" value="ECO:0007669"/>
    <property type="project" value="InterPro"/>
</dbReference>
<evidence type="ECO:0000259" key="8">
    <source>
        <dbReference type="PROSITE" id="PS50928"/>
    </source>
</evidence>
<feature type="domain" description="ABC transmembrane type-1" evidence="8">
    <location>
        <begin position="77"/>
        <end position="281"/>
    </location>
</feature>
<evidence type="ECO:0000256" key="6">
    <source>
        <dbReference type="ARBA" id="ARBA00023136"/>
    </source>
</evidence>
<feature type="transmembrane region" description="Helical" evidence="7">
    <location>
        <begin position="185"/>
        <end position="210"/>
    </location>
</feature>
<keyword evidence="5 7" id="KW-1133">Transmembrane helix</keyword>
<gene>
    <name evidence="9" type="ORF">SAMN05421834_11736</name>
</gene>
<dbReference type="InterPro" id="IPR035906">
    <property type="entry name" value="MetI-like_sf"/>
</dbReference>
<dbReference type="AlphaFoldDB" id="A0A1N6ZCB5"/>
<feature type="transmembrane region" description="Helical" evidence="7">
    <location>
        <begin position="144"/>
        <end position="164"/>
    </location>
</feature>
<name>A0A1N6ZCB5_9FIRM</name>
<evidence type="ECO:0000256" key="1">
    <source>
        <dbReference type="ARBA" id="ARBA00004651"/>
    </source>
</evidence>
<comment type="similarity">
    <text evidence="7">Belongs to the binding-protein-dependent transport system permease family.</text>
</comment>
<keyword evidence="2 7" id="KW-0813">Transport</keyword>
<dbReference type="Gene3D" id="1.10.3720.10">
    <property type="entry name" value="MetI-like"/>
    <property type="match status" value="1"/>
</dbReference>
<keyword evidence="3" id="KW-1003">Cell membrane</keyword>
<keyword evidence="6 7" id="KW-0472">Membrane</keyword>
<evidence type="ECO:0000256" key="2">
    <source>
        <dbReference type="ARBA" id="ARBA00022448"/>
    </source>
</evidence>
<reference evidence="10" key="1">
    <citation type="submission" date="2017-01" db="EMBL/GenBank/DDBJ databases">
        <authorList>
            <person name="Varghese N."/>
            <person name="Submissions S."/>
        </authorList>
    </citation>
    <scope>NUCLEOTIDE SEQUENCE [LARGE SCALE GENOMIC DNA]</scope>
    <source>
        <strain evidence="10">ATCC 700103</strain>
    </source>
</reference>
<keyword evidence="4 7" id="KW-0812">Transmembrane</keyword>
<comment type="subcellular location">
    <subcellularLocation>
        <location evidence="1 7">Cell membrane</location>
        <topology evidence="1 7">Multi-pass membrane protein</topology>
    </subcellularLocation>
</comment>
<evidence type="ECO:0000256" key="4">
    <source>
        <dbReference type="ARBA" id="ARBA00022692"/>
    </source>
</evidence>
<evidence type="ECO:0000256" key="5">
    <source>
        <dbReference type="ARBA" id="ARBA00022989"/>
    </source>
</evidence>
<dbReference type="GO" id="GO:0005886">
    <property type="term" value="C:plasma membrane"/>
    <property type="evidence" value="ECO:0007669"/>
    <property type="project" value="UniProtKB-SubCell"/>
</dbReference>
<dbReference type="RefSeq" id="WP_076545544.1">
    <property type="nucleotide sequence ID" value="NZ_FTNC01000017.1"/>
</dbReference>
<dbReference type="Pfam" id="PF00528">
    <property type="entry name" value="BPD_transp_1"/>
    <property type="match status" value="1"/>
</dbReference>
<evidence type="ECO:0000256" key="3">
    <source>
        <dbReference type="ARBA" id="ARBA00022475"/>
    </source>
</evidence>
<accession>A0A1N6ZCB5</accession>
<feature type="transmembrane region" description="Helical" evidence="7">
    <location>
        <begin position="264"/>
        <end position="284"/>
    </location>
</feature>
<dbReference type="PROSITE" id="PS50928">
    <property type="entry name" value="ABC_TM1"/>
    <property type="match status" value="1"/>
</dbReference>
<dbReference type="PANTHER" id="PTHR43744">
    <property type="entry name" value="ABC TRANSPORTER PERMEASE PROTEIN MG189-RELATED-RELATED"/>
    <property type="match status" value="1"/>
</dbReference>
<keyword evidence="10" id="KW-1185">Reference proteome</keyword>
<dbReference type="InterPro" id="IPR000515">
    <property type="entry name" value="MetI-like"/>
</dbReference>
<evidence type="ECO:0000256" key="7">
    <source>
        <dbReference type="RuleBase" id="RU363032"/>
    </source>
</evidence>
<dbReference type="OrthoDB" id="157184at2"/>
<dbReference type="STRING" id="56779.SAMN05421834_11736"/>
<dbReference type="PANTHER" id="PTHR43744:SF9">
    <property type="entry name" value="POLYGALACTURONAN_RHAMNOGALACTURONAN TRANSPORT SYSTEM PERMEASE PROTEIN YTCP"/>
    <property type="match status" value="1"/>
</dbReference>
<feature type="transmembrane region" description="Helical" evidence="7">
    <location>
        <begin position="12"/>
        <end position="34"/>
    </location>
</feature>
<proteinExistence type="inferred from homology"/>
<protein>
    <submittedName>
        <fullName evidence="9">Putative aldouronate transport system permease protein</fullName>
    </submittedName>
</protein>
<dbReference type="Proteomes" id="UP000185669">
    <property type="component" value="Unassembled WGS sequence"/>
</dbReference>
<sequence length="299" mass="33607">MLRAKKRGWDDILLDIFVYSFLIALIIVTLYPFLNTLAISLNEGRDSIKGGIYLWPREFTTFNYESLLTDPQIFHAAGVSIARTVLTTVFGTFLTAMLAYVISRKDFVLRKFITFIYVLTMYVQGGLIPTYFLYQRLGLTNNFWVYVLPGLVAAFNLIIVRTYINGLPESLIESAKIDGASEFTIFLKIILPLSKPVLATIAIFTAVYHWSAWWDVFLYNSSNPALSTLQYELMKVLASANSMSGSMQQALSNSAQAAQITPRAIRATMTIIVTVPIAVVYPFLQRYFVHGLTLGGVKE</sequence>
<dbReference type="CDD" id="cd06261">
    <property type="entry name" value="TM_PBP2"/>
    <property type="match status" value="1"/>
</dbReference>
<evidence type="ECO:0000313" key="10">
    <source>
        <dbReference type="Proteomes" id="UP000185669"/>
    </source>
</evidence>
<feature type="transmembrane region" description="Helical" evidence="7">
    <location>
        <begin position="112"/>
        <end position="132"/>
    </location>
</feature>
<evidence type="ECO:0000313" key="9">
    <source>
        <dbReference type="EMBL" id="SIR24386.1"/>
    </source>
</evidence>
<dbReference type="EMBL" id="FTNC01000017">
    <property type="protein sequence ID" value="SIR24386.1"/>
    <property type="molecule type" value="Genomic_DNA"/>
</dbReference>
<organism evidence="9 10">
    <name type="scientific">Halanaerobium kushneri</name>
    <dbReference type="NCBI Taxonomy" id="56779"/>
    <lineage>
        <taxon>Bacteria</taxon>
        <taxon>Bacillati</taxon>
        <taxon>Bacillota</taxon>
        <taxon>Clostridia</taxon>
        <taxon>Halanaerobiales</taxon>
        <taxon>Halanaerobiaceae</taxon>
        <taxon>Halanaerobium</taxon>
    </lineage>
</organism>
<dbReference type="SUPFAM" id="SSF161098">
    <property type="entry name" value="MetI-like"/>
    <property type="match status" value="1"/>
</dbReference>